<feature type="binding site" evidence="6">
    <location>
        <position position="263"/>
    </location>
    <ligand>
        <name>2-oxoglutarate</name>
        <dbReference type="ChEBI" id="CHEBI:16810"/>
    </ligand>
</feature>
<dbReference type="InterPro" id="IPR005123">
    <property type="entry name" value="Oxoglu/Fe-dep_dioxygenase_dom"/>
</dbReference>
<dbReference type="InterPro" id="IPR037151">
    <property type="entry name" value="AlkB-like_sf"/>
</dbReference>
<feature type="domain" description="Fe2OG dioxygenase" evidence="11">
    <location>
        <begin position="164"/>
        <end position="268"/>
    </location>
</feature>
<dbReference type="Proteomes" id="UP001146120">
    <property type="component" value="Unassembled WGS sequence"/>
</dbReference>
<comment type="similarity">
    <text evidence="1">Belongs to the CHFR family.</text>
</comment>
<evidence type="ECO:0000313" key="13">
    <source>
        <dbReference type="Proteomes" id="UP001146120"/>
    </source>
</evidence>
<feature type="binding site" evidence="6">
    <location>
        <position position="171"/>
    </location>
    <ligand>
        <name>2-oxoglutarate</name>
        <dbReference type="ChEBI" id="CHEBI:16810"/>
    </ligand>
</feature>
<dbReference type="Gene3D" id="3.30.40.10">
    <property type="entry name" value="Zinc/RING finger domain, C3HC4 (zinc finger)"/>
    <property type="match status" value="1"/>
</dbReference>
<proteinExistence type="inferred from homology"/>
<sequence>MLADTESSSKRVRSDGDGVSTKRARRSETLDFFLEAMRKRVQSSIDQALVADKCKIRELFINESESSWVLHVPRWYKHVYAAAPHAESYKKWVDAIWALHPEEKGTIKLFGKEVLTPRYQQVFGDISYKFSNTLFQAKPYPDVMRPAVESLQALGPVNEQQESLFNGCLTNWYANGDQYVGWHSDDETDLYPQSPVIALSLGATRRFLFAPRKIRGEVESGAKHVELLLQDGDLVIMGGTTQRTHKHALPKMKSCLGKRISLTFRGSPVIARDLDSNDRFKEGRRMCSALVSAEKGTKIMLQTNERAFAFTEAFTIGRSRTCDVVLPTTSATLSVSKIHVRIFPADNNPANSRRRTSHAPERRDDDHHDVERRSHRRASEAPRTSACDPTQRPRAWFVEDLGTTNGTTKNGQLLVQGRRTELHNEDVVVLSARTQPGVRVRVSFADDSQVLMFVYVEGAIDLSRQMRESLSASIVQERLHNGTSARRTPTVKRARDEETNEVQPTDSERKRRRREHPVGDSDLLMTCPVCMEYFQQSATLACSHTFCGNCLCNWFRSSLSCPECRKPVKAVPVRNRALDALVESLVGKTDAFKTIQQRRESEAQQFQPSSGMHFGRVWVQWTMEHSALVTSLLEKQCGDSRLATCRKIGLTDETIEQATATQHYVAMQNLRLNPLRATILTDFPERLRIFMHYG</sequence>
<evidence type="ECO:0000256" key="5">
    <source>
        <dbReference type="ARBA" id="ARBA00022833"/>
    </source>
</evidence>
<reference evidence="12" key="1">
    <citation type="submission" date="2022-11" db="EMBL/GenBank/DDBJ databases">
        <authorList>
            <person name="Morgan W.R."/>
            <person name="Tartar A."/>
        </authorList>
    </citation>
    <scope>NUCLEOTIDE SEQUENCE</scope>
    <source>
        <strain evidence="12">ARSEF 373</strain>
    </source>
</reference>
<dbReference type="Pfam" id="PF13923">
    <property type="entry name" value="zf-C3HC4_2"/>
    <property type="match status" value="1"/>
</dbReference>
<keyword evidence="3" id="KW-0479">Metal-binding</keyword>
<protein>
    <recommendedName>
        <fullName evidence="2">E3 ubiquitin-protein ligase CHFR</fullName>
    </recommendedName>
</protein>
<dbReference type="SMART" id="SM00184">
    <property type="entry name" value="RING"/>
    <property type="match status" value="1"/>
</dbReference>
<dbReference type="GO" id="GO:0035516">
    <property type="term" value="F:broad specificity oxidative DNA demethylase activity"/>
    <property type="evidence" value="ECO:0007669"/>
    <property type="project" value="TreeGrafter"/>
</dbReference>
<dbReference type="PROSITE" id="PS00518">
    <property type="entry name" value="ZF_RING_1"/>
    <property type="match status" value="1"/>
</dbReference>
<dbReference type="Pfam" id="PF00498">
    <property type="entry name" value="FHA"/>
    <property type="match status" value="1"/>
</dbReference>
<keyword evidence="5" id="KW-0862">Zinc</keyword>
<feature type="binding site" evidence="6">
    <location>
        <position position="183"/>
    </location>
    <ligand>
        <name>2-oxoglutarate</name>
        <dbReference type="ChEBI" id="CHEBI:16810"/>
    </ligand>
</feature>
<gene>
    <name evidence="12" type="ORF">N0F65_004451</name>
</gene>
<feature type="binding site" evidence="6">
    <location>
        <position position="173"/>
    </location>
    <ligand>
        <name>2-oxoglutarate</name>
        <dbReference type="ChEBI" id="CHEBI:16810"/>
    </ligand>
</feature>
<feature type="binding site" evidence="6">
    <location>
        <position position="265"/>
    </location>
    <ligand>
        <name>2-oxoglutarate</name>
        <dbReference type="ChEBI" id="CHEBI:16810"/>
    </ligand>
</feature>
<keyword evidence="4 7" id="KW-0863">Zinc-finger</keyword>
<dbReference type="InterPro" id="IPR032852">
    <property type="entry name" value="ALKBH2"/>
</dbReference>
<organism evidence="12 13">
    <name type="scientific">Lagenidium giganteum</name>
    <dbReference type="NCBI Taxonomy" id="4803"/>
    <lineage>
        <taxon>Eukaryota</taxon>
        <taxon>Sar</taxon>
        <taxon>Stramenopiles</taxon>
        <taxon>Oomycota</taxon>
        <taxon>Peronosporomycetes</taxon>
        <taxon>Pythiales</taxon>
        <taxon>Pythiaceae</taxon>
    </lineage>
</organism>
<dbReference type="GO" id="GO:0006307">
    <property type="term" value="P:DNA alkylation repair"/>
    <property type="evidence" value="ECO:0007669"/>
    <property type="project" value="TreeGrafter"/>
</dbReference>
<name>A0AAV2ZJK3_9STRA</name>
<feature type="binding site" evidence="6">
    <location>
        <position position="259"/>
    </location>
    <ligand>
        <name>2-oxoglutarate</name>
        <dbReference type="ChEBI" id="CHEBI:16810"/>
    </ligand>
</feature>
<dbReference type="GO" id="GO:0051747">
    <property type="term" value="F:cytosine C-5 DNA demethylase activity"/>
    <property type="evidence" value="ECO:0007669"/>
    <property type="project" value="TreeGrafter"/>
</dbReference>
<dbReference type="InterPro" id="IPR001841">
    <property type="entry name" value="Znf_RING"/>
</dbReference>
<feature type="domain" description="RING-type" evidence="10">
    <location>
        <begin position="527"/>
        <end position="565"/>
    </location>
</feature>
<evidence type="ECO:0000313" key="12">
    <source>
        <dbReference type="EMBL" id="DBA04814.1"/>
    </source>
</evidence>
<reference evidence="12" key="2">
    <citation type="journal article" date="2023" name="Microbiol Resour">
        <title>Decontamination and Annotation of the Draft Genome Sequence of the Oomycete Lagenidium giganteum ARSEF 373.</title>
        <authorList>
            <person name="Morgan W.R."/>
            <person name="Tartar A."/>
        </authorList>
    </citation>
    <scope>NUCLEOTIDE SEQUENCE</scope>
    <source>
        <strain evidence="12">ARSEF 373</strain>
    </source>
</reference>
<feature type="domain" description="FHA" evidence="9">
    <location>
        <begin position="314"/>
        <end position="414"/>
    </location>
</feature>
<evidence type="ECO:0000256" key="1">
    <source>
        <dbReference type="ARBA" id="ARBA00005797"/>
    </source>
</evidence>
<dbReference type="PANTHER" id="PTHR31573">
    <property type="entry name" value="ALPHA-KETOGLUTARATE-DEPENDENT DIOXYGENASE ALKB HOMOLOG 2"/>
    <property type="match status" value="1"/>
</dbReference>
<dbReference type="InterPro" id="IPR008984">
    <property type="entry name" value="SMAD_FHA_dom_sf"/>
</dbReference>
<feature type="region of interest" description="Disordered" evidence="8">
    <location>
        <begin position="480"/>
        <end position="517"/>
    </location>
</feature>
<dbReference type="InterPro" id="IPR017907">
    <property type="entry name" value="Znf_RING_CS"/>
</dbReference>
<feature type="compositionally biased region" description="Basic and acidic residues" evidence="8">
    <location>
        <begin position="358"/>
        <end position="380"/>
    </location>
</feature>
<dbReference type="PANTHER" id="PTHR31573:SF1">
    <property type="entry name" value="DNA OXIDATIVE DEMETHYLASE ALKBH2"/>
    <property type="match status" value="1"/>
</dbReference>
<evidence type="ECO:0000256" key="2">
    <source>
        <dbReference type="ARBA" id="ARBA00017908"/>
    </source>
</evidence>
<feature type="region of interest" description="Disordered" evidence="8">
    <location>
        <begin position="345"/>
        <end position="394"/>
    </location>
</feature>
<evidence type="ECO:0000259" key="11">
    <source>
        <dbReference type="PROSITE" id="PS51471"/>
    </source>
</evidence>
<evidence type="ECO:0000259" key="9">
    <source>
        <dbReference type="PROSITE" id="PS50006"/>
    </source>
</evidence>
<dbReference type="AlphaFoldDB" id="A0AAV2ZJK3"/>
<feature type="binding site" evidence="6">
    <location>
        <begin position="128"/>
        <end position="130"/>
    </location>
    <ligand>
        <name>substrate</name>
    </ligand>
</feature>
<comment type="caution">
    <text evidence="12">The sequence shown here is derived from an EMBL/GenBank/DDBJ whole genome shotgun (WGS) entry which is preliminary data.</text>
</comment>
<accession>A0AAV2ZJK3</accession>
<evidence type="ECO:0000256" key="4">
    <source>
        <dbReference type="ARBA" id="ARBA00022771"/>
    </source>
</evidence>
<dbReference type="GO" id="GO:0008270">
    <property type="term" value="F:zinc ion binding"/>
    <property type="evidence" value="ECO:0007669"/>
    <property type="project" value="UniProtKB-KW"/>
</dbReference>
<evidence type="ECO:0000259" key="10">
    <source>
        <dbReference type="PROSITE" id="PS50089"/>
    </source>
</evidence>
<dbReference type="Pfam" id="PF13532">
    <property type="entry name" value="2OG-FeII_Oxy_2"/>
    <property type="match status" value="1"/>
</dbReference>
<dbReference type="Gene3D" id="2.60.200.20">
    <property type="match status" value="1"/>
</dbReference>
<dbReference type="SUPFAM" id="SSF51197">
    <property type="entry name" value="Clavaminate synthase-like"/>
    <property type="match status" value="1"/>
</dbReference>
<feature type="binding site" evidence="6">
    <location>
        <position position="186"/>
    </location>
    <ligand>
        <name>substrate</name>
    </ligand>
</feature>
<dbReference type="EMBL" id="DAKRPA010000005">
    <property type="protein sequence ID" value="DBA04814.1"/>
    <property type="molecule type" value="Genomic_DNA"/>
</dbReference>
<dbReference type="SUPFAM" id="SSF49879">
    <property type="entry name" value="SMAD/FHA domain"/>
    <property type="match status" value="1"/>
</dbReference>
<keyword evidence="13" id="KW-1185">Reference proteome</keyword>
<dbReference type="GO" id="GO:0008198">
    <property type="term" value="F:ferrous iron binding"/>
    <property type="evidence" value="ECO:0007669"/>
    <property type="project" value="TreeGrafter"/>
</dbReference>
<dbReference type="InterPro" id="IPR027450">
    <property type="entry name" value="AlkB-like"/>
</dbReference>
<dbReference type="InterPro" id="IPR013083">
    <property type="entry name" value="Znf_RING/FYVE/PHD"/>
</dbReference>
<feature type="binding site" evidence="6">
    <location>
        <begin position="110"/>
        <end position="112"/>
    </location>
    <ligand>
        <name>substrate</name>
    </ligand>
</feature>
<evidence type="ECO:0000256" key="8">
    <source>
        <dbReference type="SAM" id="MobiDB-lite"/>
    </source>
</evidence>
<dbReference type="PROSITE" id="PS51471">
    <property type="entry name" value="FE2OG_OXY"/>
    <property type="match status" value="1"/>
</dbReference>
<feature type="binding site" evidence="6">
    <location>
        <position position="247"/>
    </location>
    <ligand>
        <name>2-oxoglutarate</name>
        <dbReference type="ChEBI" id="CHEBI:16810"/>
    </ligand>
</feature>
<dbReference type="PROSITE" id="PS50089">
    <property type="entry name" value="ZF_RING_2"/>
    <property type="match status" value="1"/>
</dbReference>
<evidence type="ECO:0000256" key="6">
    <source>
        <dbReference type="PIRSR" id="PIRSR632852-1"/>
    </source>
</evidence>
<feature type="compositionally biased region" description="Basic and acidic residues" evidence="8">
    <location>
        <begin position="7"/>
        <end position="16"/>
    </location>
</feature>
<feature type="region of interest" description="Disordered" evidence="8">
    <location>
        <begin position="1"/>
        <end position="20"/>
    </location>
</feature>
<evidence type="ECO:0000256" key="3">
    <source>
        <dbReference type="ARBA" id="ARBA00022723"/>
    </source>
</evidence>
<dbReference type="InterPro" id="IPR000253">
    <property type="entry name" value="FHA_dom"/>
</dbReference>
<dbReference type="Gene3D" id="2.60.120.590">
    <property type="entry name" value="Alpha-ketoglutarate-dependent dioxygenase AlkB-like"/>
    <property type="match status" value="1"/>
</dbReference>
<dbReference type="PROSITE" id="PS50006">
    <property type="entry name" value="FHA_DOMAIN"/>
    <property type="match status" value="1"/>
</dbReference>
<dbReference type="SUPFAM" id="SSF57850">
    <property type="entry name" value="RING/U-box"/>
    <property type="match status" value="1"/>
</dbReference>
<evidence type="ECO:0000256" key="7">
    <source>
        <dbReference type="PROSITE-ProRule" id="PRU00175"/>
    </source>
</evidence>
<dbReference type="CDD" id="cd00060">
    <property type="entry name" value="FHA"/>
    <property type="match status" value="1"/>
</dbReference>